<reference evidence="4" key="2">
    <citation type="submission" date="2021-02" db="UniProtKB">
        <authorList>
            <consortium name="EnsemblMetazoa"/>
        </authorList>
    </citation>
    <scope>IDENTIFICATION</scope>
    <source>
        <strain evidence="4">JHB</strain>
    </source>
</reference>
<feature type="chain" id="PRO_5014567132" description="Chitin-binding type-2 domain-containing protein" evidence="1">
    <location>
        <begin position="22"/>
        <end position="283"/>
    </location>
</feature>
<protein>
    <recommendedName>
        <fullName evidence="2">Chitin-binding type-2 domain-containing protein</fullName>
    </recommendedName>
</protein>
<proteinExistence type="predicted"/>
<accession>B0X3J5</accession>
<sequence>MNPSALLPIFVLFSAALKAGCYTTQPHDIVPGMLRGKDPYSEKKCDGTRSTACTDCSAIKICISSDETKDADNPRQACPASAPHCAMSQTGAVCQKTPDSSIEECSAASSDFTCTGPGFYPDSSSCQQYHDCSDASAEPVTYYCPDGTRFSSKFIACEQYTGSCPKVCNQTNSETIFTAFPGDSQYYTYCQFDTTLTPPKLVNAYVFACGEEATFDAKLGKCVFKCPKVGLFANTANPKRYFSCISLSGKLTYLEMACGAKMTFDAKAKKCVAIIPPKEGNDN</sequence>
<dbReference type="AlphaFoldDB" id="B0X3J5"/>
<evidence type="ECO:0000313" key="4">
    <source>
        <dbReference type="EnsemblMetazoa" id="CPIJ014188-PA"/>
    </source>
</evidence>
<feature type="signal peptide" evidence="1">
    <location>
        <begin position="1"/>
        <end position="21"/>
    </location>
</feature>
<keyword evidence="1" id="KW-0732">Signal</keyword>
<dbReference type="InterPro" id="IPR002557">
    <property type="entry name" value="Chitin-bd_dom"/>
</dbReference>
<dbReference type="SUPFAM" id="SSF57625">
    <property type="entry name" value="Invertebrate chitin-binding proteins"/>
    <property type="match status" value="2"/>
</dbReference>
<dbReference type="VEuPathDB" id="VectorBase:CQUJHB004925"/>
<dbReference type="EnsemblMetazoa" id="CPIJ014188-RA">
    <property type="protein sequence ID" value="CPIJ014188-PA"/>
    <property type="gene ID" value="CPIJ014188"/>
</dbReference>
<dbReference type="KEGG" id="cqu:CpipJ_CPIJ014188"/>
<dbReference type="HOGENOM" id="CLU_066078_0_0_1"/>
<evidence type="ECO:0000313" key="3">
    <source>
        <dbReference type="EMBL" id="EDS39887.1"/>
    </source>
</evidence>
<organism>
    <name type="scientific">Culex quinquefasciatus</name>
    <name type="common">Southern house mosquito</name>
    <name type="synonym">Culex pungens</name>
    <dbReference type="NCBI Taxonomy" id="7176"/>
    <lineage>
        <taxon>Eukaryota</taxon>
        <taxon>Metazoa</taxon>
        <taxon>Ecdysozoa</taxon>
        <taxon>Arthropoda</taxon>
        <taxon>Hexapoda</taxon>
        <taxon>Insecta</taxon>
        <taxon>Pterygota</taxon>
        <taxon>Neoptera</taxon>
        <taxon>Endopterygota</taxon>
        <taxon>Diptera</taxon>
        <taxon>Nematocera</taxon>
        <taxon>Culicoidea</taxon>
        <taxon>Culicidae</taxon>
        <taxon>Culicinae</taxon>
        <taxon>Culicini</taxon>
        <taxon>Culex</taxon>
        <taxon>Culex</taxon>
    </lineage>
</organism>
<evidence type="ECO:0000313" key="5">
    <source>
        <dbReference type="Proteomes" id="UP000002320"/>
    </source>
</evidence>
<gene>
    <name evidence="4" type="primary">6047119</name>
    <name evidence="3" type="ORF">CpipJ_CPIJ014188</name>
</gene>
<name>B0X3J5_CULQU</name>
<dbReference type="GO" id="GO:0005576">
    <property type="term" value="C:extracellular region"/>
    <property type="evidence" value="ECO:0007669"/>
    <property type="project" value="InterPro"/>
</dbReference>
<dbReference type="eggNOG" id="ENOG502SYWE">
    <property type="taxonomic scope" value="Eukaryota"/>
</dbReference>
<dbReference type="SMART" id="SM00494">
    <property type="entry name" value="ChtBD2"/>
    <property type="match status" value="2"/>
</dbReference>
<keyword evidence="5" id="KW-1185">Reference proteome</keyword>
<dbReference type="VEuPathDB" id="VectorBase:CPIJ014188"/>
<dbReference type="GO" id="GO:0008061">
    <property type="term" value="F:chitin binding"/>
    <property type="evidence" value="ECO:0007669"/>
    <property type="project" value="InterPro"/>
</dbReference>
<evidence type="ECO:0000256" key="1">
    <source>
        <dbReference type="SAM" id="SignalP"/>
    </source>
</evidence>
<evidence type="ECO:0000259" key="2">
    <source>
        <dbReference type="PROSITE" id="PS50940"/>
    </source>
</evidence>
<reference evidence="3" key="1">
    <citation type="submission" date="2007-03" db="EMBL/GenBank/DDBJ databases">
        <title>Annotation of Culex pipiens quinquefasciatus.</title>
        <authorList>
            <consortium name="The Broad Institute Genome Sequencing Platform"/>
            <person name="Atkinson P.W."/>
            <person name="Hemingway J."/>
            <person name="Christensen B.M."/>
            <person name="Higgs S."/>
            <person name="Kodira C."/>
            <person name="Hannick L."/>
            <person name="Megy K."/>
            <person name="O'Leary S."/>
            <person name="Pearson M."/>
            <person name="Haas B.J."/>
            <person name="Mauceli E."/>
            <person name="Wortman J.R."/>
            <person name="Lee N.H."/>
            <person name="Guigo R."/>
            <person name="Stanke M."/>
            <person name="Alvarado L."/>
            <person name="Amedeo P."/>
            <person name="Antoine C.H."/>
            <person name="Arensburger P."/>
            <person name="Bidwell S.L."/>
            <person name="Crawford M."/>
            <person name="Camaro F."/>
            <person name="Devon K."/>
            <person name="Engels R."/>
            <person name="Hammond M."/>
            <person name="Howarth C."/>
            <person name="Koehrsen M."/>
            <person name="Lawson D."/>
            <person name="Montgomery P."/>
            <person name="Nene V."/>
            <person name="Nusbaum C."/>
            <person name="Puiu D."/>
            <person name="Romero-Severson J."/>
            <person name="Severson D.W."/>
            <person name="Shumway M."/>
            <person name="Sisk P."/>
            <person name="Stolte C."/>
            <person name="Zeng Q."/>
            <person name="Eisenstadt E."/>
            <person name="Fraser-Liggett C."/>
            <person name="Strausberg R."/>
            <person name="Galagan J."/>
            <person name="Birren B."/>
            <person name="Collins F.H."/>
        </authorList>
    </citation>
    <scope>NUCLEOTIDE SEQUENCE [LARGE SCALE GENOMIC DNA]</scope>
    <source>
        <strain evidence="3">JHB</strain>
    </source>
</reference>
<dbReference type="PROSITE" id="PS50940">
    <property type="entry name" value="CHIT_BIND_II"/>
    <property type="match status" value="1"/>
</dbReference>
<feature type="domain" description="Chitin-binding type-2" evidence="2">
    <location>
        <begin position="111"/>
        <end position="166"/>
    </location>
</feature>
<dbReference type="OrthoDB" id="7757128at2759"/>
<dbReference type="OMA" id="NCHYYYL"/>
<dbReference type="Gene3D" id="2.170.140.10">
    <property type="entry name" value="Chitin binding domain"/>
    <property type="match status" value="1"/>
</dbReference>
<dbReference type="InterPro" id="IPR036508">
    <property type="entry name" value="Chitin-bd_dom_sf"/>
</dbReference>
<dbReference type="InParanoid" id="B0X3J5"/>
<dbReference type="EMBL" id="DS232315">
    <property type="protein sequence ID" value="EDS39887.1"/>
    <property type="molecule type" value="Genomic_DNA"/>
</dbReference>
<dbReference type="Proteomes" id="UP000002320">
    <property type="component" value="Unassembled WGS sequence"/>
</dbReference>